<name>S8BUZ8_9LAMI</name>
<dbReference type="InterPro" id="IPR000185">
    <property type="entry name" value="SecA"/>
</dbReference>
<dbReference type="GO" id="GO:0017038">
    <property type="term" value="P:protein import"/>
    <property type="evidence" value="ECO:0007669"/>
    <property type="project" value="InterPro"/>
</dbReference>
<dbReference type="PANTHER" id="PTHR30612">
    <property type="entry name" value="SECA INNER MEMBRANE COMPONENT OF SEC PROTEIN SECRETION SYSTEM"/>
    <property type="match status" value="1"/>
</dbReference>
<proteinExistence type="predicted"/>
<evidence type="ECO:0000256" key="3">
    <source>
        <dbReference type="ARBA" id="ARBA00023010"/>
    </source>
</evidence>
<dbReference type="PANTHER" id="PTHR30612:SF0">
    <property type="entry name" value="CHLOROPLAST PROTEIN-TRANSPORTING ATPASE"/>
    <property type="match status" value="1"/>
</dbReference>
<dbReference type="SUPFAM" id="SSF52540">
    <property type="entry name" value="P-loop containing nucleoside triphosphate hydrolases"/>
    <property type="match status" value="1"/>
</dbReference>
<dbReference type="PROSITE" id="PS51196">
    <property type="entry name" value="SECA_MOTOR_DEAD"/>
    <property type="match status" value="1"/>
</dbReference>
<dbReference type="GO" id="GO:0006605">
    <property type="term" value="P:protein targeting"/>
    <property type="evidence" value="ECO:0007669"/>
    <property type="project" value="InterPro"/>
</dbReference>
<dbReference type="Proteomes" id="UP000015453">
    <property type="component" value="Unassembled WGS sequence"/>
</dbReference>
<dbReference type="Pfam" id="PF07517">
    <property type="entry name" value="SecA_DEAD"/>
    <property type="match status" value="1"/>
</dbReference>
<dbReference type="GO" id="GO:0016020">
    <property type="term" value="C:membrane"/>
    <property type="evidence" value="ECO:0007669"/>
    <property type="project" value="InterPro"/>
</dbReference>
<dbReference type="EMBL" id="AUSU01009269">
    <property type="protein sequence ID" value="EPS58385.1"/>
    <property type="molecule type" value="Genomic_DNA"/>
</dbReference>
<gene>
    <name evidence="6" type="ORF">M569_16429</name>
</gene>
<organism evidence="6 7">
    <name type="scientific">Genlisea aurea</name>
    <dbReference type="NCBI Taxonomy" id="192259"/>
    <lineage>
        <taxon>Eukaryota</taxon>
        <taxon>Viridiplantae</taxon>
        <taxon>Streptophyta</taxon>
        <taxon>Embryophyta</taxon>
        <taxon>Tracheophyta</taxon>
        <taxon>Spermatophyta</taxon>
        <taxon>Magnoliopsida</taxon>
        <taxon>eudicotyledons</taxon>
        <taxon>Gunneridae</taxon>
        <taxon>Pentapetalae</taxon>
        <taxon>asterids</taxon>
        <taxon>lamiids</taxon>
        <taxon>Lamiales</taxon>
        <taxon>Lentibulariaceae</taxon>
        <taxon>Genlisea</taxon>
    </lineage>
</organism>
<dbReference type="OrthoDB" id="10265155at2759"/>
<dbReference type="Gene3D" id="3.40.50.300">
    <property type="entry name" value="P-loop containing nucleotide triphosphate hydrolases"/>
    <property type="match status" value="1"/>
</dbReference>
<feature type="non-terminal residue" evidence="6">
    <location>
        <position position="174"/>
    </location>
</feature>
<dbReference type="SMART" id="SM00957">
    <property type="entry name" value="SecA_DEAD"/>
    <property type="match status" value="1"/>
</dbReference>
<keyword evidence="7" id="KW-1185">Reference proteome</keyword>
<keyword evidence="2" id="KW-0653">Protein transport</keyword>
<dbReference type="GO" id="GO:0016464">
    <property type="term" value="F:chloroplast protein-transporting ATPase activity"/>
    <property type="evidence" value="ECO:0007669"/>
    <property type="project" value="UniProtKB-EC"/>
</dbReference>
<evidence type="ECO:0000259" key="5">
    <source>
        <dbReference type="PROSITE" id="PS51196"/>
    </source>
</evidence>
<dbReference type="EC" id="7.4.2.4" evidence="1"/>
<feature type="domain" description="SecA family profile" evidence="5">
    <location>
        <begin position="19"/>
        <end position="174"/>
    </location>
</feature>
<reference evidence="6 7" key="1">
    <citation type="journal article" date="2013" name="BMC Genomics">
        <title>The miniature genome of a carnivorous plant Genlisea aurea contains a low number of genes and short non-coding sequences.</title>
        <authorList>
            <person name="Leushkin E.V."/>
            <person name="Sutormin R.A."/>
            <person name="Nabieva E.R."/>
            <person name="Penin A.A."/>
            <person name="Kondrashov A.S."/>
            <person name="Logacheva M.D."/>
        </authorList>
    </citation>
    <scope>NUCLEOTIDE SEQUENCE [LARGE SCALE GENOMIC DNA]</scope>
</reference>
<protein>
    <recommendedName>
        <fullName evidence="1">chloroplast protein-transporting ATPase</fullName>
        <ecNumber evidence="1">7.4.2.4</ecNumber>
    </recommendedName>
</protein>
<dbReference type="InterPro" id="IPR011115">
    <property type="entry name" value="SecA_DEAD"/>
</dbReference>
<dbReference type="GO" id="GO:0006886">
    <property type="term" value="P:intracellular protein transport"/>
    <property type="evidence" value="ECO:0007669"/>
    <property type="project" value="InterPro"/>
</dbReference>
<dbReference type="CDD" id="cd17928">
    <property type="entry name" value="DEXDc_SecA"/>
    <property type="match status" value="1"/>
</dbReference>
<accession>S8BUZ8</accession>
<evidence type="ECO:0000256" key="1">
    <source>
        <dbReference type="ARBA" id="ARBA00012047"/>
    </source>
</evidence>
<evidence type="ECO:0000313" key="7">
    <source>
        <dbReference type="Proteomes" id="UP000015453"/>
    </source>
</evidence>
<dbReference type="InterPro" id="IPR014018">
    <property type="entry name" value="SecA_motor_DEAD"/>
</dbReference>
<evidence type="ECO:0000313" key="6">
    <source>
        <dbReference type="EMBL" id="EPS58385.1"/>
    </source>
</evidence>
<comment type="caution">
    <text evidence="6">The sequence shown here is derived from an EMBL/GenBank/DDBJ whole genome shotgun (WGS) entry which is preliminary data.</text>
</comment>
<keyword evidence="2" id="KW-0813">Transport</keyword>
<feature type="non-terminal residue" evidence="6">
    <location>
        <position position="1"/>
    </location>
</feature>
<dbReference type="AlphaFoldDB" id="S8BUZ8"/>
<dbReference type="GO" id="GO:0005524">
    <property type="term" value="F:ATP binding"/>
    <property type="evidence" value="ECO:0007669"/>
    <property type="project" value="InterPro"/>
</dbReference>
<dbReference type="PRINTS" id="PR00906">
    <property type="entry name" value="SECA"/>
</dbReference>
<comment type="catalytic activity">
    <reaction evidence="4">
        <text>ATP + H2O + chloroplast-proteinSide 1 = ADP + phosphate + chloroplast-proteinSide 2.</text>
        <dbReference type="EC" id="7.4.2.4"/>
    </reaction>
</comment>
<evidence type="ECO:0000256" key="4">
    <source>
        <dbReference type="ARBA" id="ARBA00034043"/>
    </source>
</evidence>
<sequence>RRPKFSSVSGPVAALGGLFGGIFGSRNDSEESTRNLYASTVSLINQMEAEISSLSDSMLRERTSVLQQRATRGDSLDSLLPEAFSLVREASKRVLGLRPFDVQLIGGMVLHKGEIAEMKTGEGKTLVAILPAFLNALAGNGVHVVTVNDYLARRDCEWVGQIPRFLGMKVGLIQ</sequence>
<dbReference type="InterPro" id="IPR027417">
    <property type="entry name" value="P-loop_NTPase"/>
</dbReference>
<keyword evidence="3" id="KW-0811">Translocation</keyword>
<evidence type="ECO:0000256" key="2">
    <source>
        <dbReference type="ARBA" id="ARBA00022927"/>
    </source>
</evidence>